<evidence type="ECO:0000313" key="2">
    <source>
        <dbReference type="Proteomes" id="UP001148662"/>
    </source>
</evidence>
<reference evidence="1" key="1">
    <citation type="submission" date="2022-07" db="EMBL/GenBank/DDBJ databases">
        <title>Genome Sequence of Phlebia brevispora.</title>
        <authorList>
            <person name="Buettner E."/>
        </authorList>
    </citation>
    <scope>NUCLEOTIDE SEQUENCE</scope>
    <source>
        <strain evidence="1">MPL23</strain>
    </source>
</reference>
<comment type="caution">
    <text evidence="1">The sequence shown here is derived from an EMBL/GenBank/DDBJ whole genome shotgun (WGS) entry which is preliminary data.</text>
</comment>
<accession>A0ACC1S1R2</accession>
<gene>
    <name evidence="1" type="ORF">NM688_g7732</name>
</gene>
<protein>
    <submittedName>
        <fullName evidence="1">Uncharacterized protein</fullName>
    </submittedName>
</protein>
<sequence length="732" mass="81812">MPVRYHAQRQHIVRSLDQILYQLHTVSFFLSPSLLPYLSRVLFQFQFAKPREVDPERSLRFWFFLVCVFNLGSVWTHATESPAQTGNSILLDFVGPAAIPSRLQLLLLDLAIILLDMLLAAISYEAALYESSPKDSPDPLLPIPPQTSPSPTPLPSTPSPSPPQSPSSSPTMLPTYAYPPKPPSATGVQTPYVMDVHLNMIYRRLRDPAPPAPERDARIEAEDLLPLPNTTPSDITVGHLGILNNIESDNRQLLQQDKSTRYPTSFGQYPQREICSSLILLIRDVRWDCCIRYYHLRFIFGDHGVHGAHRFAHALSKFLKFLLATVFPNVRVPAVNCWRWKEGALPMPCLPVHSCVAFLRPAPLCAVHCGFPGQAAHKRLHGQGVAASRVAEAAFQDTLKREETAHSPVTHSWFSTATTATRTLSSSTFPPYATMVAAIPEQPSQRWKRWGGKIFHGFREFIFGGRHFCCCIPTRFGVVVGACLQFLVAGALAIILWFEVSTSHDFTFSHLDRVGFICAGLLETLLFVAAILGFVGAIVRKQVFVTAYCIFLYFHFLINLGAASFLTWKINHTTTEDVRAACEAIKNSGTQSQCQGLLGTTRGILLWIIWVVILIEFYGVLIVTRYVRQLRNEKRHGHGQNYTSLGDDWTARRHSRVASRRNLDLSEELYDEDPKARSPLPTPGSAGSSYKSTQAATFFPLMPSIPLTPGVRIEGERRHSNEEVSGSKEAFV</sequence>
<organism evidence="1 2">
    <name type="scientific">Phlebia brevispora</name>
    <dbReference type="NCBI Taxonomy" id="194682"/>
    <lineage>
        <taxon>Eukaryota</taxon>
        <taxon>Fungi</taxon>
        <taxon>Dikarya</taxon>
        <taxon>Basidiomycota</taxon>
        <taxon>Agaricomycotina</taxon>
        <taxon>Agaricomycetes</taxon>
        <taxon>Polyporales</taxon>
        <taxon>Meruliaceae</taxon>
        <taxon>Phlebia</taxon>
    </lineage>
</organism>
<proteinExistence type="predicted"/>
<dbReference type="EMBL" id="JANHOG010001887">
    <property type="protein sequence ID" value="KAJ3530285.1"/>
    <property type="molecule type" value="Genomic_DNA"/>
</dbReference>
<name>A0ACC1S1R2_9APHY</name>
<keyword evidence="2" id="KW-1185">Reference proteome</keyword>
<dbReference type="Proteomes" id="UP001148662">
    <property type="component" value="Unassembled WGS sequence"/>
</dbReference>
<evidence type="ECO:0000313" key="1">
    <source>
        <dbReference type="EMBL" id="KAJ3530285.1"/>
    </source>
</evidence>